<dbReference type="InterPro" id="IPR049625">
    <property type="entry name" value="Glyco_transf_61_cat"/>
</dbReference>
<feature type="compositionally biased region" description="Low complexity" evidence="4">
    <location>
        <begin position="680"/>
        <end position="692"/>
    </location>
</feature>
<feature type="region of interest" description="Disordered" evidence="4">
    <location>
        <begin position="642"/>
        <end position="731"/>
    </location>
</feature>
<evidence type="ECO:0000256" key="2">
    <source>
        <dbReference type="ARBA" id="ARBA00022679"/>
    </source>
</evidence>
<keyword evidence="2" id="KW-0808">Transferase</keyword>
<evidence type="ECO:0000256" key="3">
    <source>
        <dbReference type="ARBA" id="ARBA00023180"/>
    </source>
</evidence>
<dbReference type="RefSeq" id="XP_004989976.1">
    <property type="nucleotide sequence ID" value="XM_004989919.1"/>
</dbReference>
<sequence length="731" mass="81241">MRLTSAAAVVVVAVACCCVSTTHADITEEYKRAALAFQQGRLGEAEAIFEQLSQLFPDVSAPFVNLAVVNEKKGNVLKAYRLFVQARNNFPDDYEVAISTCRFGANLLNTKLAVSPKMDSDVFLEACKDAERLRPNELEATSMLGNIYVLLMRFHEAIPILMRAEKIARNDEASHVQVLTNIALANLRGGIVSGAVDAVETLLTRYGHLPGISSTAGGVRSILLPYDEESVRLLTTSLVEFASTVDVSDETCQKGRWSMDMDWTKGKKHVKKTLLNRDTAGSKYSSSEEAHLVGSARNELKPYYTSYLERSIYFLAISKAVLWKSGAQLSTPCVFHTAAQLWNAEFTQAVSDAQYIQTKHIKHRVASTLPLKNMRNYYHWMLEGMVRLVYIQELVLDKPSFDDVKILVPDTHTAHVAQSLELLHIPKNRILSYSATDSQRWVFDQDFLLIDWMQPKVDSIGSLSKDVWSPFYPPREGILKLRERLRGALMEFDPDYDQKSSGVVFISRDKTKAVRSITNQDKLIAALAEAFGADRVTIHHGTEPLHEQLAMFATADLILGSHGAGLSNVVVAKPNTPVVFFPLKPHVDRTFGHLCTALNLPQWVLSDVSSYYYGNFGDLSTLQIKAIVRTAKKAYAHVHETERTGAAGDDDDDDDGNDGDALNVDDFAADESSAALNEHASSPSAPASSSATTKKKRRKRQDSDEAKTATKARRSRRQRRRRKAAPTRTEL</sequence>
<dbReference type="Proteomes" id="UP000007799">
    <property type="component" value="Unassembled WGS sequence"/>
</dbReference>
<dbReference type="EMBL" id="GL832980">
    <property type="protein sequence ID" value="EGD77912.1"/>
    <property type="molecule type" value="Genomic_DNA"/>
</dbReference>
<evidence type="ECO:0000313" key="7">
    <source>
        <dbReference type="EMBL" id="EGD77912.1"/>
    </source>
</evidence>
<keyword evidence="1" id="KW-0328">Glycosyltransferase</keyword>
<proteinExistence type="predicted"/>
<dbReference type="eggNOG" id="ENOG502SF3P">
    <property type="taxonomic scope" value="Eukaryota"/>
</dbReference>
<dbReference type="KEGG" id="sre:PTSG_09547"/>
<dbReference type="InParanoid" id="F2ULB3"/>
<dbReference type="GO" id="GO:0016757">
    <property type="term" value="F:glycosyltransferase activity"/>
    <property type="evidence" value="ECO:0007669"/>
    <property type="project" value="UniProtKB-KW"/>
</dbReference>
<name>F2ULB3_SALR5</name>
<feature type="compositionally biased region" description="Acidic residues" evidence="4">
    <location>
        <begin position="648"/>
        <end position="658"/>
    </location>
</feature>
<dbReference type="GeneID" id="16070529"/>
<keyword evidence="8" id="KW-1185">Reference proteome</keyword>
<evidence type="ECO:0000256" key="1">
    <source>
        <dbReference type="ARBA" id="ARBA00022676"/>
    </source>
</evidence>
<evidence type="ECO:0000259" key="6">
    <source>
        <dbReference type="Pfam" id="PF04577"/>
    </source>
</evidence>
<evidence type="ECO:0000256" key="5">
    <source>
        <dbReference type="SAM" id="SignalP"/>
    </source>
</evidence>
<dbReference type="PANTHER" id="PTHR20961">
    <property type="entry name" value="GLYCOSYLTRANSFERASE"/>
    <property type="match status" value="1"/>
</dbReference>
<dbReference type="OrthoDB" id="2102136at2759"/>
<gene>
    <name evidence="7" type="ORF">PTSG_09547</name>
</gene>
<dbReference type="PROSITE" id="PS51257">
    <property type="entry name" value="PROKAR_LIPOPROTEIN"/>
    <property type="match status" value="1"/>
</dbReference>
<evidence type="ECO:0000256" key="4">
    <source>
        <dbReference type="SAM" id="MobiDB-lite"/>
    </source>
</evidence>
<dbReference type="AlphaFoldDB" id="F2ULB3"/>
<accession>F2ULB3</accession>
<feature type="domain" description="Glycosyltransferase 61 catalytic" evidence="6">
    <location>
        <begin position="377"/>
        <end position="579"/>
    </location>
</feature>
<keyword evidence="3" id="KW-0325">Glycoprotein</keyword>
<organism evidence="8">
    <name type="scientific">Salpingoeca rosetta (strain ATCC 50818 / BSB-021)</name>
    <dbReference type="NCBI Taxonomy" id="946362"/>
    <lineage>
        <taxon>Eukaryota</taxon>
        <taxon>Choanoflagellata</taxon>
        <taxon>Craspedida</taxon>
        <taxon>Salpingoecidae</taxon>
        <taxon>Salpingoeca</taxon>
    </lineage>
</organism>
<keyword evidence="5" id="KW-0732">Signal</keyword>
<dbReference type="SUPFAM" id="SSF48452">
    <property type="entry name" value="TPR-like"/>
    <property type="match status" value="1"/>
</dbReference>
<reference evidence="7" key="1">
    <citation type="submission" date="2009-08" db="EMBL/GenBank/DDBJ databases">
        <title>Annotation of Salpingoeca rosetta.</title>
        <authorList>
            <consortium name="The Broad Institute Genome Sequencing Platform"/>
            <person name="Russ C."/>
            <person name="Cuomo C."/>
            <person name="Burger G."/>
            <person name="Gray M.W."/>
            <person name="Holland P.W.H."/>
            <person name="King N."/>
            <person name="Lang F.B.F."/>
            <person name="Roger A.J."/>
            <person name="Ruiz-Trillo I."/>
            <person name="Young S.K."/>
            <person name="Zeng Q."/>
            <person name="Gargeya S."/>
            <person name="Alvarado L."/>
            <person name="Berlin A."/>
            <person name="Chapman S.B."/>
            <person name="Chen Z."/>
            <person name="Freedman E."/>
            <person name="Gellesch M."/>
            <person name="Goldberg J."/>
            <person name="Griggs A."/>
            <person name="Gujja S."/>
            <person name="Heilman E."/>
            <person name="Heiman D."/>
            <person name="Howarth C."/>
            <person name="Mehta T."/>
            <person name="Neiman D."/>
            <person name="Pearson M."/>
            <person name="Roberts A."/>
            <person name="Saif S."/>
            <person name="Shea T."/>
            <person name="Shenoy N."/>
            <person name="Sisk P."/>
            <person name="Stolte C."/>
            <person name="Sykes S."/>
            <person name="White J."/>
            <person name="Yandava C."/>
            <person name="Haas B."/>
            <person name="Nusbaum C."/>
            <person name="Birren B."/>
        </authorList>
    </citation>
    <scope>NUCLEOTIDE SEQUENCE [LARGE SCALE GENOMIC DNA]</scope>
    <source>
        <strain evidence="7">ATCC 50818</strain>
    </source>
</reference>
<dbReference type="InterPro" id="IPR019734">
    <property type="entry name" value="TPR_rpt"/>
</dbReference>
<feature type="chain" id="PRO_5003290773" description="Glycosyltransferase 61 catalytic domain-containing protein" evidence="5">
    <location>
        <begin position="25"/>
        <end position="731"/>
    </location>
</feature>
<dbReference type="Pfam" id="PF04577">
    <property type="entry name" value="Glyco_transf_61"/>
    <property type="match status" value="1"/>
</dbReference>
<feature type="signal peptide" evidence="5">
    <location>
        <begin position="1"/>
        <end position="24"/>
    </location>
</feature>
<dbReference type="SMART" id="SM00028">
    <property type="entry name" value="TPR"/>
    <property type="match status" value="3"/>
</dbReference>
<dbReference type="InterPro" id="IPR007657">
    <property type="entry name" value="Glycosyltransferase_61"/>
</dbReference>
<dbReference type="Gene3D" id="1.25.40.10">
    <property type="entry name" value="Tetratricopeptide repeat domain"/>
    <property type="match status" value="2"/>
</dbReference>
<protein>
    <recommendedName>
        <fullName evidence="6">Glycosyltransferase 61 catalytic domain-containing protein</fullName>
    </recommendedName>
</protein>
<dbReference type="OMA" id="SHETHMA"/>
<evidence type="ECO:0000313" key="8">
    <source>
        <dbReference type="Proteomes" id="UP000007799"/>
    </source>
</evidence>
<dbReference type="InterPro" id="IPR011990">
    <property type="entry name" value="TPR-like_helical_dom_sf"/>
</dbReference>
<feature type="compositionally biased region" description="Basic residues" evidence="4">
    <location>
        <begin position="710"/>
        <end position="725"/>
    </location>
</feature>